<keyword evidence="2" id="KW-0560">Oxidoreductase</keyword>
<dbReference type="SUPFAM" id="SSF55469">
    <property type="entry name" value="FMN-dependent nitroreductase-like"/>
    <property type="match status" value="1"/>
</dbReference>
<dbReference type="PANTHER" id="PTHR43673">
    <property type="entry name" value="NAD(P)H NITROREDUCTASE YDGI-RELATED"/>
    <property type="match status" value="1"/>
</dbReference>
<comment type="caution">
    <text evidence="4">The sequence shown here is derived from an EMBL/GenBank/DDBJ whole genome shotgun (WGS) entry which is preliminary data.</text>
</comment>
<protein>
    <recommendedName>
        <fullName evidence="3">Nitroreductase domain-containing protein</fullName>
    </recommendedName>
</protein>
<evidence type="ECO:0000256" key="1">
    <source>
        <dbReference type="ARBA" id="ARBA00007118"/>
    </source>
</evidence>
<dbReference type="InterPro" id="IPR000415">
    <property type="entry name" value="Nitroreductase-like"/>
</dbReference>
<dbReference type="PANTHER" id="PTHR43673:SF10">
    <property type="entry name" value="NADH DEHYDROGENASE_NAD(P)H NITROREDUCTASE XCC3605-RELATED"/>
    <property type="match status" value="1"/>
</dbReference>
<dbReference type="EMBL" id="LAZR01001206">
    <property type="protein sequence ID" value="KKN48740.1"/>
    <property type="molecule type" value="Genomic_DNA"/>
</dbReference>
<evidence type="ECO:0000313" key="4">
    <source>
        <dbReference type="EMBL" id="KKN48740.1"/>
    </source>
</evidence>
<reference evidence="4" key="1">
    <citation type="journal article" date="2015" name="Nature">
        <title>Complex archaea that bridge the gap between prokaryotes and eukaryotes.</title>
        <authorList>
            <person name="Spang A."/>
            <person name="Saw J.H."/>
            <person name="Jorgensen S.L."/>
            <person name="Zaremba-Niedzwiedzka K."/>
            <person name="Martijn J."/>
            <person name="Lind A.E."/>
            <person name="van Eijk R."/>
            <person name="Schleper C."/>
            <person name="Guy L."/>
            <person name="Ettema T.J."/>
        </authorList>
    </citation>
    <scope>NUCLEOTIDE SEQUENCE</scope>
</reference>
<dbReference type="Pfam" id="PF00881">
    <property type="entry name" value="Nitroreductase"/>
    <property type="match status" value="1"/>
</dbReference>
<evidence type="ECO:0000259" key="3">
    <source>
        <dbReference type="Pfam" id="PF00881"/>
    </source>
</evidence>
<dbReference type="Gene3D" id="3.40.109.10">
    <property type="entry name" value="NADH Oxidase"/>
    <property type="match status" value="1"/>
</dbReference>
<dbReference type="AlphaFoldDB" id="A0A0F9QWK9"/>
<comment type="similarity">
    <text evidence="1">Belongs to the nitroreductase family.</text>
</comment>
<gene>
    <name evidence="4" type="ORF">LCGC14_0649790</name>
</gene>
<feature type="domain" description="Nitroreductase" evidence="3">
    <location>
        <begin position="64"/>
        <end position="148"/>
    </location>
</feature>
<organism evidence="4">
    <name type="scientific">marine sediment metagenome</name>
    <dbReference type="NCBI Taxonomy" id="412755"/>
    <lineage>
        <taxon>unclassified sequences</taxon>
        <taxon>metagenomes</taxon>
        <taxon>ecological metagenomes</taxon>
    </lineage>
</organism>
<proteinExistence type="inferred from homology"/>
<name>A0A0F9QWK9_9ZZZZ</name>
<evidence type="ECO:0000256" key="2">
    <source>
        <dbReference type="ARBA" id="ARBA00023002"/>
    </source>
</evidence>
<dbReference type="GO" id="GO:0016491">
    <property type="term" value="F:oxidoreductase activity"/>
    <property type="evidence" value="ECO:0007669"/>
    <property type="project" value="UniProtKB-KW"/>
</dbReference>
<sequence length="171" mass="19654">MEFYEVVKKRRSFRVYKSDMPKKEKIEMILNAARLAPTWANMQGVHYIVVQEPSNVKSVWEAVGQRQKFAEAPMFIVGIISEKGSGTNLNKEKYYGIDFGICFEHLILAATAEGLATCWIGWFNEEKVKQALNIPEEYRVMGLTPLGYSVKPKGEVTERKPLDKIIHYETF</sequence>
<dbReference type="InterPro" id="IPR029479">
    <property type="entry name" value="Nitroreductase"/>
</dbReference>
<accession>A0A0F9QWK9</accession>